<evidence type="ECO:0000313" key="3">
    <source>
        <dbReference type="Proteomes" id="UP000026915"/>
    </source>
</evidence>
<protein>
    <submittedName>
        <fullName evidence="2">Uncharacterized protein</fullName>
    </submittedName>
</protein>
<feature type="compositionally biased region" description="Basic and acidic residues" evidence="1">
    <location>
        <begin position="198"/>
        <end position="211"/>
    </location>
</feature>
<feature type="compositionally biased region" description="Polar residues" evidence="1">
    <location>
        <begin position="212"/>
        <end position="223"/>
    </location>
</feature>
<evidence type="ECO:0000256" key="1">
    <source>
        <dbReference type="SAM" id="MobiDB-lite"/>
    </source>
</evidence>
<dbReference type="PANTHER" id="PTHR33167:SF29">
    <property type="entry name" value="T28K15.14 PROTEIN"/>
    <property type="match status" value="1"/>
</dbReference>
<dbReference type="Pfam" id="PF05904">
    <property type="entry name" value="DUF863"/>
    <property type="match status" value="1"/>
</dbReference>
<feature type="region of interest" description="Disordered" evidence="1">
    <location>
        <begin position="569"/>
        <end position="590"/>
    </location>
</feature>
<name>A0A061G3G6_THECC</name>
<dbReference type="eggNOG" id="ENOG502R5G8">
    <property type="taxonomic scope" value="Eukaryota"/>
</dbReference>
<dbReference type="OMA" id="DQDGHGN"/>
<dbReference type="InterPro" id="IPR008581">
    <property type="entry name" value="DUF863_pln"/>
</dbReference>
<dbReference type="InParanoid" id="A0A061G3G6"/>
<dbReference type="HOGENOM" id="CLU_403567_0_0_1"/>
<dbReference type="AlphaFoldDB" id="A0A061G3G6"/>
<dbReference type="PANTHER" id="PTHR33167">
    <property type="entry name" value="TRANSCRIPTION FACTOR, PUTATIVE (DUF863)-RELATED"/>
    <property type="match status" value="1"/>
</dbReference>
<feature type="region of interest" description="Disordered" evidence="1">
    <location>
        <begin position="195"/>
        <end position="239"/>
    </location>
</feature>
<dbReference type="Proteomes" id="UP000026915">
    <property type="component" value="Chromosome 3"/>
</dbReference>
<feature type="compositionally biased region" description="Polar residues" evidence="1">
    <location>
        <begin position="470"/>
        <end position="506"/>
    </location>
</feature>
<feature type="region of interest" description="Disordered" evidence="1">
    <location>
        <begin position="461"/>
        <end position="514"/>
    </location>
</feature>
<dbReference type="Gramene" id="EOY24405">
    <property type="protein sequence ID" value="EOY24405"/>
    <property type="gene ID" value="TCM_016013"/>
</dbReference>
<accession>A0A061G3G6</accession>
<feature type="compositionally biased region" description="Basic and acidic residues" evidence="1">
    <location>
        <begin position="225"/>
        <end position="234"/>
    </location>
</feature>
<reference evidence="2 3" key="1">
    <citation type="journal article" date="2013" name="Genome Biol.">
        <title>The genome sequence of the most widely cultivated cacao type and its use to identify candidate genes regulating pod color.</title>
        <authorList>
            <person name="Motamayor J.C."/>
            <person name="Mockaitis K."/>
            <person name="Schmutz J."/>
            <person name="Haiminen N."/>
            <person name="Iii D.L."/>
            <person name="Cornejo O."/>
            <person name="Findley S.D."/>
            <person name="Zheng P."/>
            <person name="Utro F."/>
            <person name="Royaert S."/>
            <person name="Saski C."/>
            <person name="Jenkins J."/>
            <person name="Podicheti R."/>
            <person name="Zhao M."/>
            <person name="Scheffler B.E."/>
            <person name="Stack J.C."/>
            <person name="Feltus F.A."/>
            <person name="Mustiga G.M."/>
            <person name="Amores F."/>
            <person name="Phillips W."/>
            <person name="Marelli J.P."/>
            <person name="May G.D."/>
            <person name="Shapiro H."/>
            <person name="Ma J."/>
            <person name="Bustamante C.D."/>
            <person name="Schnell R.J."/>
            <person name="Main D."/>
            <person name="Gilbert D."/>
            <person name="Parida L."/>
            <person name="Kuhn D.N."/>
        </authorList>
    </citation>
    <scope>NUCLEOTIDE SEQUENCE [LARGE SCALE GENOMIC DNA]</scope>
    <source>
        <strain evidence="3">cv. Matina 1-6</strain>
    </source>
</reference>
<dbReference type="EMBL" id="CM001881">
    <property type="protein sequence ID" value="EOY24405.1"/>
    <property type="molecule type" value="Genomic_DNA"/>
</dbReference>
<proteinExistence type="predicted"/>
<feature type="compositionally biased region" description="Polar residues" evidence="1">
    <location>
        <begin position="569"/>
        <end position="578"/>
    </location>
</feature>
<organism evidence="2 3">
    <name type="scientific">Theobroma cacao</name>
    <name type="common">Cacao</name>
    <name type="synonym">Cocoa</name>
    <dbReference type="NCBI Taxonomy" id="3641"/>
    <lineage>
        <taxon>Eukaryota</taxon>
        <taxon>Viridiplantae</taxon>
        <taxon>Streptophyta</taxon>
        <taxon>Embryophyta</taxon>
        <taxon>Tracheophyta</taxon>
        <taxon>Spermatophyta</taxon>
        <taxon>Magnoliopsida</taxon>
        <taxon>eudicotyledons</taxon>
        <taxon>Gunneridae</taxon>
        <taxon>Pentapetalae</taxon>
        <taxon>rosids</taxon>
        <taxon>malvids</taxon>
        <taxon>Malvales</taxon>
        <taxon>Malvaceae</taxon>
        <taxon>Byttnerioideae</taxon>
        <taxon>Theobroma</taxon>
    </lineage>
</organism>
<sequence length="704" mass="79595">MLMLGDFDLNSMQGYTDSLKDIFKQTMLNQEIVFRKQVHELHRLYIVQKTLMKDLAPLEHEKYNSWKAKAQSLPQETRLPSNSVPMVGSTVSLSQELLEGWKGKYHKFPQRSFDLQLLPDQYISRNDNNLPHKGKDGEHLKETVDLNSLHGGDFSVPLELRLSLSLGVANRTKEDKNRSWYDKKTNTFPEIVIDLEESTEKPSESGGKHDSQVTITSDPITSRSMKKDPSHKIAESSSFDGDGKCVQDWNYSGQGLKRHENLPYENIFIRKRKFISYGVGHVDLNEVQLDDLSCHSDDAIVTHPSTTSSSADFSGLVSRSEDPLCPTTFWRKEIKEFPNDAFEMLQQDDGVNLALMNSNNKDRRTEFQVRNSELNGRNECEKSLISPAYVSRPQINLSEDFGSLSENTKLGKDELMLELQNCPGHGPKPAYLVARQVGCEKTEAGDTLLLCSDQIQFTIEDEHPDKSPASGKSSCISDNDSRTVRTVQSGIEPHNSNLPASDQFSGTHGGSHTAEILSGEQDQRSSDSNEIKHDCYNKIEESAEVDDLIQIAAESLIHISLENSSCYQESSTQTGSNELDNEDKEQPQCSSDSFELMTLKLTESSADDFSVSSKPFEVSDSERKDFGIKLRRGRRLKDFQRDILPGLASLSRHEIREDINILEGVLRSREYRKMRAKMANGESWCTPVRSRRSRLNYVGRKTFR</sequence>
<keyword evidence="3" id="KW-1185">Reference proteome</keyword>
<gene>
    <name evidence="2" type="ORF">TCM_016013</name>
</gene>
<evidence type="ECO:0000313" key="2">
    <source>
        <dbReference type="EMBL" id="EOY24405.1"/>
    </source>
</evidence>